<feature type="transmembrane region" description="Helical" evidence="1">
    <location>
        <begin position="15"/>
        <end position="36"/>
    </location>
</feature>
<accession>A0A1Y2FQW1</accession>
<sequence length="187" mass="20089">MPGQAAASIKRRSPLATTLAWASVGSLLLGLSYYLLTHLSSDAGNASSSPNTRKRRKIAIAASDPEEVLRVLANAADINDDLTVLLYCPSHSKQHEVPSQIMRKLQSQVSHVLRYETSTGVIHISRHISPDLLILLPSSDAQHAAAIKDWVGQVVICAHTGPDQLLARNVTYVEPTESTLLVGALAV</sequence>
<keyword evidence="1" id="KW-0472">Membrane</keyword>
<reference evidence="2 3" key="1">
    <citation type="submission" date="2016-07" db="EMBL/GenBank/DDBJ databases">
        <title>Pervasive Adenine N6-methylation of Active Genes in Fungi.</title>
        <authorList>
            <consortium name="DOE Joint Genome Institute"/>
            <person name="Mondo S.J."/>
            <person name="Dannebaum R.O."/>
            <person name="Kuo R.C."/>
            <person name="Labutti K."/>
            <person name="Haridas S."/>
            <person name="Kuo A."/>
            <person name="Salamov A."/>
            <person name="Ahrendt S.R."/>
            <person name="Lipzen A."/>
            <person name="Sullivan W."/>
            <person name="Andreopoulos W.B."/>
            <person name="Clum A."/>
            <person name="Lindquist E."/>
            <person name="Daum C."/>
            <person name="Ramamoorthy G.K."/>
            <person name="Gryganskyi A."/>
            <person name="Culley D."/>
            <person name="Magnuson J.K."/>
            <person name="James T.Y."/>
            <person name="O'Malley M.A."/>
            <person name="Stajich J.E."/>
            <person name="Spatafora J.W."/>
            <person name="Visel A."/>
            <person name="Grigoriev I.V."/>
        </authorList>
    </citation>
    <scope>NUCLEOTIDE SEQUENCE [LARGE SCALE GENOMIC DNA]</scope>
    <source>
        <strain evidence="2 3">12-1054</strain>
    </source>
</reference>
<protein>
    <submittedName>
        <fullName evidence="2">Uncharacterized protein</fullName>
    </submittedName>
</protein>
<gene>
    <name evidence="2" type="ORF">BCR37DRAFT_243291</name>
</gene>
<dbReference type="GeneID" id="63783170"/>
<proteinExistence type="predicted"/>
<evidence type="ECO:0000256" key="1">
    <source>
        <dbReference type="SAM" id="Phobius"/>
    </source>
</evidence>
<keyword evidence="1" id="KW-0812">Transmembrane</keyword>
<name>A0A1Y2FQW1_PROLT</name>
<organism evidence="2 3">
    <name type="scientific">Protomyces lactucae-debilis</name>
    <dbReference type="NCBI Taxonomy" id="2754530"/>
    <lineage>
        <taxon>Eukaryota</taxon>
        <taxon>Fungi</taxon>
        <taxon>Dikarya</taxon>
        <taxon>Ascomycota</taxon>
        <taxon>Taphrinomycotina</taxon>
        <taxon>Taphrinomycetes</taxon>
        <taxon>Taphrinales</taxon>
        <taxon>Protomycetaceae</taxon>
        <taxon>Protomyces</taxon>
    </lineage>
</organism>
<dbReference type="Proteomes" id="UP000193685">
    <property type="component" value="Unassembled WGS sequence"/>
</dbReference>
<evidence type="ECO:0000313" key="2">
    <source>
        <dbReference type="EMBL" id="ORY85596.1"/>
    </source>
</evidence>
<evidence type="ECO:0000313" key="3">
    <source>
        <dbReference type="Proteomes" id="UP000193685"/>
    </source>
</evidence>
<dbReference type="RefSeq" id="XP_040727078.1">
    <property type="nucleotide sequence ID" value="XM_040866571.1"/>
</dbReference>
<dbReference type="EMBL" id="MCFI01000004">
    <property type="protein sequence ID" value="ORY85596.1"/>
    <property type="molecule type" value="Genomic_DNA"/>
</dbReference>
<comment type="caution">
    <text evidence="2">The sequence shown here is derived from an EMBL/GenBank/DDBJ whole genome shotgun (WGS) entry which is preliminary data.</text>
</comment>
<keyword evidence="1" id="KW-1133">Transmembrane helix</keyword>
<keyword evidence="3" id="KW-1185">Reference proteome</keyword>
<dbReference type="AlphaFoldDB" id="A0A1Y2FQW1"/>